<name>A9KJ29_LACP7</name>
<dbReference type="RefSeq" id="WP_012198672.1">
    <property type="nucleotide sequence ID" value="NC_010001.1"/>
</dbReference>
<evidence type="ECO:0000313" key="3">
    <source>
        <dbReference type="EMBL" id="ABX41028.1"/>
    </source>
</evidence>
<dbReference type="Pfam" id="PF01368">
    <property type="entry name" value="DHH"/>
    <property type="match status" value="1"/>
</dbReference>
<feature type="domain" description="DDH" evidence="1">
    <location>
        <begin position="16"/>
        <end position="157"/>
    </location>
</feature>
<reference evidence="4" key="1">
    <citation type="submission" date="2007-11" db="EMBL/GenBank/DDBJ databases">
        <title>Complete genome sequence of Clostridium phytofermentans ISDg.</title>
        <authorList>
            <person name="Leschine S.B."/>
            <person name="Warnick T.A."/>
            <person name="Blanchard J.L."/>
            <person name="Schnell D.J."/>
            <person name="Petit E.L."/>
            <person name="LaTouf W.G."/>
            <person name="Copeland A."/>
            <person name="Lucas S."/>
            <person name="Lapidus A."/>
            <person name="Barry K."/>
            <person name="Glavina del Rio T."/>
            <person name="Dalin E."/>
            <person name="Tice H."/>
            <person name="Pitluck S."/>
            <person name="Kiss H."/>
            <person name="Brettin T."/>
            <person name="Bruce D."/>
            <person name="Detter J.C."/>
            <person name="Han C."/>
            <person name="Kuske C."/>
            <person name="Schmutz J."/>
            <person name="Larimer F."/>
            <person name="Land M."/>
            <person name="Hauser L."/>
            <person name="Kyrpides N."/>
            <person name="Kim E.A."/>
            <person name="Richardson P."/>
        </authorList>
    </citation>
    <scope>NUCLEOTIDE SEQUENCE [LARGE SCALE GENOMIC DNA]</scope>
    <source>
        <strain evidence="4">ATCC 700394 / DSM 18823 / ISDg</strain>
    </source>
</reference>
<dbReference type="Pfam" id="PF02272">
    <property type="entry name" value="DHHA1"/>
    <property type="match status" value="1"/>
</dbReference>
<evidence type="ECO:0000313" key="4">
    <source>
        <dbReference type="Proteomes" id="UP000000370"/>
    </source>
</evidence>
<protein>
    <submittedName>
        <fullName evidence="3">Phosphoesterase RecJ domain protein</fullName>
    </submittedName>
</protein>
<dbReference type="GO" id="GO:0003676">
    <property type="term" value="F:nucleic acid binding"/>
    <property type="evidence" value="ECO:0007669"/>
    <property type="project" value="InterPro"/>
</dbReference>
<sequence length="335" mass="36838">MTKLDELIECIERPHVYILMHNYPDQDALASALGLQVLLQARGKYATIIYHGIIDKVNTLKMLELLSIEIYPLQDVSLVPEDEIIIVDGQNGNINMADTNGQVIACIDHHQIQNTACYRFYDIRSDIGACSSIITSYFLENNIPITSDLATALLYGIKIDTANMTRGVNLLDITVFSHLYHCSNNKKLRSLEKSSIQLSDLVSYKKAIENLKTYGPLAIADIGNDCSEAMIATVSDFLITISEIEFSLVYSYRGGGIKFSARSALPLVDASDFIKTILAGFGDGGGHSNMAAGFVPNISTEEEATKLVGLIIARTISYINQCTPSYVDTHPQKID</sequence>
<dbReference type="PANTHER" id="PTHR47618:SF1">
    <property type="entry name" value="BIFUNCTIONAL OLIGORIBONUCLEASE AND PAP PHOSPHATASE NRNA"/>
    <property type="match status" value="1"/>
</dbReference>
<dbReference type="PANTHER" id="PTHR47618">
    <property type="entry name" value="BIFUNCTIONAL OLIGORIBONUCLEASE AND PAP PHOSPHATASE NRNA"/>
    <property type="match status" value="1"/>
</dbReference>
<evidence type="ECO:0000259" key="2">
    <source>
        <dbReference type="Pfam" id="PF02272"/>
    </source>
</evidence>
<dbReference type="AlphaFoldDB" id="A9KJ29"/>
<dbReference type="InterPro" id="IPR051319">
    <property type="entry name" value="Oligoribo/pAp-PDE_c-di-AMP_PDE"/>
</dbReference>
<dbReference type="EMBL" id="CP000885">
    <property type="protein sequence ID" value="ABX41028.1"/>
    <property type="molecule type" value="Genomic_DNA"/>
</dbReference>
<dbReference type="STRING" id="357809.Cphy_0641"/>
<dbReference type="InterPro" id="IPR001667">
    <property type="entry name" value="DDH_dom"/>
</dbReference>
<dbReference type="HOGENOM" id="CLU_046377_1_0_9"/>
<keyword evidence="4" id="KW-1185">Reference proteome</keyword>
<dbReference type="eggNOG" id="COG0618">
    <property type="taxonomic scope" value="Bacteria"/>
</dbReference>
<accession>A9KJ29</accession>
<organism evidence="3 4">
    <name type="scientific">Lachnoclostridium phytofermentans (strain ATCC 700394 / DSM 18823 / ISDg)</name>
    <name type="common">Clostridium phytofermentans</name>
    <dbReference type="NCBI Taxonomy" id="357809"/>
    <lineage>
        <taxon>Bacteria</taxon>
        <taxon>Bacillati</taxon>
        <taxon>Bacillota</taxon>
        <taxon>Clostridia</taxon>
        <taxon>Lachnospirales</taxon>
        <taxon>Lachnospiraceae</taxon>
    </lineage>
</organism>
<dbReference type="InterPro" id="IPR003156">
    <property type="entry name" value="DHHA1_dom"/>
</dbReference>
<feature type="domain" description="DHHA1" evidence="2">
    <location>
        <begin position="217"/>
        <end position="309"/>
    </location>
</feature>
<evidence type="ECO:0000259" key="1">
    <source>
        <dbReference type="Pfam" id="PF01368"/>
    </source>
</evidence>
<dbReference type="SUPFAM" id="SSF64182">
    <property type="entry name" value="DHH phosphoesterases"/>
    <property type="match status" value="1"/>
</dbReference>
<dbReference type="InterPro" id="IPR038763">
    <property type="entry name" value="DHH_sf"/>
</dbReference>
<dbReference type="KEGG" id="cpy:Cphy_0641"/>
<gene>
    <name evidence="3" type="ordered locus">Cphy_0641</name>
</gene>
<dbReference type="Gene3D" id="3.90.1640.10">
    <property type="entry name" value="inorganic pyrophosphatase (n-terminal core)"/>
    <property type="match status" value="1"/>
</dbReference>
<proteinExistence type="predicted"/>
<dbReference type="Proteomes" id="UP000000370">
    <property type="component" value="Chromosome"/>
</dbReference>
<dbReference type="Gene3D" id="3.10.310.30">
    <property type="match status" value="1"/>
</dbReference>